<name>A0ABQ0MER2_9BACT</name>
<comment type="caution">
    <text evidence="3">The sequence shown here is derived from an EMBL/GenBank/DDBJ whole genome shotgun (WGS) entry which is preliminary data.</text>
</comment>
<sequence length="127" mass="14399">MRIREKKKMVKRSDKVGEEIHKIISELLIKGLKDPRIGFLTITGVKMTPDLRQATVYFTVHGSDEDKKNSEAGLNSAKGYIRKEIGQALKMRFVPEILFKYDTSLDYGQHIESILKEIGATDDGDQS</sequence>
<comment type="similarity">
    <text evidence="2">Belongs to the RbfA family.</text>
</comment>
<proteinExistence type="inferred from homology"/>
<organism evidence="3 4">
    <name type="scientific">Geoanaerobacter pelophilus</name>
    <dbReference type="NCBI Taxonomy" id="60036"/>
    <lineage>
        <taxon>Bacteria</taxon>
        <taxon>Pseudomonadati</taxon>
        <taxon>Thermodesulfobacteriota</taxon>
        <taxon>Desulfuromonadia</taxon>
        <taxon>Geobacterales</taxon>
        <taxon>Geobacteraceae</taxon>
        <taxon>Geoanaerobacter</taxon>
    </lineage>
</organism>
<dbReference type="SUPFAM" id="SSF89919">
    <property type="entry name" value="Ribosome-binding factor A, RbfA"/>
    <property type="match status" value="1"/>
</dbReference>
<dbReference type="InterPro" id="IPR020053">
    <property type="entry name" value="Ribosome-bd_factorA_CS"/>
</dbReference>
<dbReference type="NCBIfam" id="TIGR00082">
    <property type="entry name" value="rbfA"/>
    <property type="match status" value="1"/>
</dbReference>
<comment type="function">
    <text evidence="2">One of several proteins that assist in the late maturation steps of the functional core of the 30S ribosomal subunit. Associates with free 30S ribosomal subunits (but not with 30S subunits that are part of 70S ribosomes or polysomes). Required for efficient processing of 16S rRNA. May interact with the 5'-terminal helix region of 16S rRNA.</text>
</comment>
<evidence type="ECO:0000313" key="3">
    <source>
        <dbReference type="EMBL" id="GAW65590.1"/>
    </source>
</evidence>
<dbReference type="NCBIfam" id="NF010388">
    <property type="entry name" value="PRK13815.1"/>
    <property type="match status" value="1"/>
</dbReference>
<dbReference type="PROSITE" id="PS01319">
    <property type="entry name" value="RBFA"/>
    <property type="match status" value="1"/>
</dbReference>
<keyword evidence="4" id="KW-1185">Reference proteome</keyword>
<dbReference type="EMBL" id="BDQG01000001">
    <property type="protein sequence ID" value="GAW65590.1"/>
    <property type="molecule type" value="Genomic_DNA"/>
</dbReference>
<comment type="subunit">
    <text evidence="2">Monomer. Binds 30S ribosomal subunits, but not 50S ribosomal subunits or 70S ribosomes.</text>
</comment>
<evidence type="ECO:0000256" key="2">
    <source>
        <dbReference type="HAMAP-Rule" id="MF_00003"/>
    </source>
</evidence>
<dbReference type="InterPro" id="IPR000238">
    <property type="entry name" value="RbfA"/>
</dbReference>
<comment type="subcellular location">
    <subcellularLocation>
        <location evidence="2">Cytoplasm</location>
    </subcellularLocation>
</comment>
<dbReference type="Pfam" id="PF02033">
    <property type="entry name" value="RBFA"/>
    <property type="match status" value="1"/>
</dbReference>
<dbReference type="PANTHER" id="PTHR33515:SF1">
    <property type="entry name" value="RIBOSOME-BINDING FACTOR A, CHLOROPLASTIC-RELATED"/>
    <property type="match status" value="1"/>
</dbReference>
<reference evidence="3 4" key="1">
    <citation type="submission" date="2017-04" db="EMBL/GenBank/DDBJ databases">
        <authorList>
            <consortium name="Geobacter pelophilus Genome Sequencing"/>
            <person name="Aoyagi T."/>
            <person name="Koike H."/>
            <person name="Hori T."/>
        </authorList>
    </citation>
    <scope>NUCLEOTIDE SEQUENCE [LARGE SCALE GENOMIC DNA]</scope>
    <source>
        <strain evidence="3 4">Drf2</strain>
    </source>
</reference>
<evidence type="ECO:0000256" key="1">
    <source>
        <dbReference type="ARBA" id="ARBA00022517"/>
    </source>
</evidence>
<dbReference type="PANTHER" id="PTHR33515">
    <property type="entry name" value="RIBOSOME-BINDING FACTOR A, CHLOROPLASTIC-RELATED"/>
    <property type="match status" value="1"/>
</dbReference>
<reference evidence="4" key="2">
    <citation type="submission" date="2017-05" db="EMBL/GenBank/DDBJ databases">
        <title>Draft genome sequence of Geobacter pelophilus, a iron(III)-reducing bacteria.</title>
        <authorList>
            <person name="Aoyagi T."/>
            <person name="Koike H."/>
            <person name="Morita T."/>
            <person name="Sato Y."/>
            <person name="Habe H."/>
            <person name="Hori T."/>
        </authorList>
    </citation>
    <scope>NUCLEOTIDE SEQUENCE [LARGE SCALE GENOMIC DNA]</scope>
    <source>
        <strain evidence="4">Drf2</strain>
    </source>
</reference>
<evidence type="ECO:0000313" key="4">
    <source>
        <dbReference type="Proteomes" id="UP000194153"/>
    </source>
</evidence>
<dbReference type="InterPro" id="IPR023799">
    <property type="entry name" value="RbfA_dom_sf"/>
</dbReference>
<dbReference type="Gene3D" id="3.30.300.20">
    <property type="match status" value="1"/>
</dbReference>
<gene>
    <name evidence="2" type="primary">rbfA</name>
    <name evidence="3" type="ORF">GPEL0_01f0561</name>
</gene>
<dbReference type="HAMAP" id="MF_00003">
    <property type="entry name" value="RbfA"/>
    <property type="match status" value="1"/>
</dbReference>
<keyword evidence="1 2" id="KW-0690">Ribosome biogenesis</keyword>
<dbReference type="Proteomes" id="UP000194153">
    <property type="component" value="Unassembled WGS sequence"/>
</dbReference>
<accession>A0ABQ0MER2</accession>
<dbReference type="InterPro" id="IPR015946">
    <property type="entry name" value="KH_dom-like_a/b"/>
</dbReference>
<keyword evidence="2" id="KW-0963">Cytoplasm</keyword>
<protein>
    <recommendedName>
        <fullName evidence="2">Ribosome-binding factor A</fullName>
    </recommendedName>
</protein>